<keyword evidence="4" id="KW-1185">Reference proteome</keyword>
<feature type="domain" description="YdbS-like PH" evidence="2">
    <location>
        <begin position="92"/>
        <end position="167"/>
    </location>
</feature>
<gene>
    <name evidence="3" type="ORF">BFP71_01565</name>
</gene>
<evidence type="ECO:0000313" key="4">
    <source>
        <dbReference type="Proteomes" id="UP000095552"/>
    </source>
</evidence>
<dbReference type="PANTHER" id="PTHR34473:SF2">
    <property type="entry name" value="UPF0699 TRANSMEMBRANE PROTEIN YDBT"/>
    <property type="match status" value="1"/>
</dbReference>
<dbReference type="STRING" id="1563681.BFP71_01565"/>
<evidence type="ECO:0000256" key="1">
    <source>
        <dbReference type="SAM" id="Phobius"/>
    </source>
</evidence>
<protein>
    <recommendedName>
        <fullName evidence="2">YdbS-like PH domain-containing protein</fullName>
    </recommendedName>
</protein>
<name>A0A1E5T4V0_9BACT</name>
<dbReference type="Pfam" id="PF03703">
    <property type="entry name" value="bPH_2"/>
    <property type="match status" value="1"/>
</dbReference>
<dbReference type="EMBL" id="MDGQ01000003">
    <property type="protein sequence ID" value="OEK06392.1"/>
    <property type="molecule type" value="Genomic_DNA"/>
</dbReference>
<keyword evidence="1" id="KW-1133">Transmembrane helix</keyword>
<evidence type="ECO:0000259" key="2">
    <source>
        <dbReference type="Pfam" id="PF03703"/>
    </source>
</evidence>
<dbReference type="PANTHER" id="PTHR34473">
    <property type="entry name" value="UPF0699 TRANSMEMBRANE PROTEIN YDBS"/>
    <property type="match status" value="1"/>
</dbReference>
<dbReference type="AlphaFoldDB" id="A0A1E5T4V0"/>
<proteinExistence type="predicted"/>
<feature type="transmembrane region" description="Helical" evidence="1">
    <location>
        <begin position="29"/>
        <end position="55"/>
    </location>
</feature>
<reference evidence="3 4" key="1">
    <citation type="submission" date="2016-08" db="EMBL/GenBank/DDBJ databases">
        <title>Draft genome of Fabibacter sp. strain SK-8.</title>
        <authorList>
            <person name="Wong S.-K."/>
            <person name="Hamasaki K."/>
            <person name="Yoshizawa S."/>
        </authorList>
    </citation>
    <scope>NUCLEOTIDE SEQUENCE [LARGE SCALE GENOMIC DNA]</scope>
    <source>
        <strain evidence="3 4">SK-8</strain>
    </source>
</reference>
<keyword evidence="1" id="KW-0812">Transmembrane</keyword>
<feature type="transmembrane region" description="Helical" evidence="1">
    <location>
        <begin position="67"/>
        <end position="88"/>
    </location>
</feature>
<accession>A0A1E5T4V0</accession>
<dbReference type="InterPro" id="IPR005182">
    <property type="entry name" value="YdbS-like_PH"/>
</dbReference>
<keyword evidence="1" id="KW-0472">Membrane</keyword>
<dbReference type="Proteomes" id="UP000095552">
    <property type="component" value="Unassembled WGS sequence"/>
</dbReference>
<comment type="caution">
    <text evidence="3">The sequence shown here is derived from an EMBL/GenBank/DDBJ whole genome shotgun (WGS) entry which is preliminary data.</text>
</comment>
<evidence type="ECO:0000313" key="3">
    <source>
        <dbReference type="EMBL" id="OEK06392.1"/>
    </source>
</evidence>
<organism evidence="3 4">
    <name type="scientific">Roseivirga misakiensis</name>
    <dbReference type="NCBI Taxonomy" id="1563681"/>
    <lineage>
        <taxon>Bacteria</taxon>
        <taxon>Pseudomonadati</taxon>
        <taxon>Bacteroidota</taxon>
        <taxon>Cytophagia</taxon>
        <taxon>Cytophagales</taxon>
        <taxon>Roseivirgaceae</taxon>
        <taxon>Roseivirga</taxon>
    </lineage>
</organism>
<dbReference type="RefSeq" id="WP_069833703.1">
    <property type="nucleotide sequence ID" value="NZ_MDGQ01000003.1"/>
</dbReference>
<dbReference type="OrthoDB" id="1524472at2"/>
<sequence length="179" mass="20083">MTTDFQNLSIQPSELPQVKSAEFNQIEKGYLTVTLLSSAIFFLILMIAAFCIIFFSDEIEGTTSQYGISLGSILFLWLLNILISVKAFPKKQYALRERDILYTKGLLWHVRTSVPFNRIQHAELKQGPIERIFKLHSLKIFTAGGQSSDLVIPGLPENTATRLKDFILGKTALDGSDAE</sequence>